<dbReference type="Gene3D" id="3.40.50.300">
    <property type="entry name" value="P-loop containing nucleotide triphosphate hydrolases"/>
    <property type="match status" value="1"/>
</dbReference>
<reference evidence="1 2" key="1">
    <citation type="journal article" date="2020" name="Nature">
        <title>Isolation of an archaeon at the prokaryote-eukaryote interface.</title>
        <authorList>
            <person name="Imachi H."/>
            <person name="Nobu M.K."/>
            <person name="Nakahara N."/>
            <person name="Morono Y."/>
            <person name="Ogawara M."/>
            <person name="Takaki Y."/>
            <person name="Takano Y."/>
            <person name="Uematsu K."/>
            <person name="Ikuta T."/>
            <person name="Ito M."/>
            <person name="Matsui Y."/>
            <person name="Miyazaki M."/>
            <person name="Murata K."/>
            <person name="Saito Y."/>
            <person name="Sakai S."/>
            <person name="Song C."/>
            <person name="Tasumi E."/>
            <person name="Yamanaka Y."/>
            <person name="Yamaguchi T."/>
            <person name="Kamagata Y."/>
            <person name="Tamaki H."/>
            <person name="Takai K."/>
        </authorList>
    </citation>
    <scope>NUCLEOTIDE SEQUENCE [LARGE SCALE GENOMIC DNA]</scope>
    <source>
        <strain evidence="1 2">MK-D1</strain>
    </source>
</reference>
<dbReference type="InterPro" id="IPR027417">
    <property type="entry name" value="P-loop_NTPase"/>
</dbReference>
<proteinExistence type="predicted"/>
<dbReference type="AlphaFoldDB" id="A0A5B9DD71"/>
<dbReference type="EMBL" id="CP042905">
    <property type="protein sequence ID" value="QEE17188.2"/>
    <property type="molecule type" value="Genomic_DNA"/>
</dbReference>
<accession>A0A5B9DD71</accession>
<dbReference type="KEGG" id="psyt:DSAG12_03020"/>
<sequence>MIEINYKLERIENGEVISSYNVPKEIQAIPRFSVIEAPNSSGKSTLFHIISIAFGGTTDKSIPDSLKTKMKNLLDRNHHNLEFEIKIFENDEVLLRSWKSKMDTVPNIECRIMNSLKVTNLINFKEKFKLIYDIPEDPIGRLNAMIPDIKFFFSEIMNKLKHFLRNINDLQKELKKYDKEILNKKKKKLEENSELMKRMNLKLDKDEKFINDLEKAFIFKYYRKYEREKKECEKDIKILEKDERKLMKAGTQKKSNLNAMEIQLKSSYVNLKSNLYKILEDLDGKIEKKQLIELKEIEFLDYSDNKTLPNNFKENLGVIEECLNEKQKEIPQEDIKKIKLFSELLKILENYKKYEIEMPGKIQLKIFMSDLEKNLKDLHNIQKKNSFFSEKIKNINEIKKTFIKTEEKLEKYHSKRIEYTKADLKKQENIIDDLLAKKKKECKKITNVFLQYEKRYNILGRPVGIDIIPISTKKFNDYQYLDEKSLEKAIRDFKNTNSKKHNEINNLKSQNKDLSKDIEDMEEKGPHKYQKHEEKIKSIREVAAKLTNSYEEKYVKFFDDIQNKNVKKLIREEKLKFFEIIFSFLGKRIKQVKHEDKIYEIKSMDLIKEEIITSKGEKIRFIDMGTGQSQSAYLRSKLTTTDNKKIIALFDEISNMDNKSLELLYSKINENFLKKKQLICLLNQPDIHNQGVITVRSLE</sequence>
<evidence type="ECO:0000313" key="1">
    <source>
        <dbReference type="EMBL" id="QEE17188.2"/>
    </source>
</evidence>
<reference evidence="1 2" key="2">
    <citation type="journal article" date="2024" name="Int. J. Syst. Evol. Microbiol.">
        <title>Promethearchaeum syntrophicum gen. nov., sp. nov., an anaerobic, obligately syntrophic archaeon, the first isolate of the lineage 'Asgard' archaea, and proposal of the new archaeal phylum Promethearchaeota phyl. nov. and kingdom Promethearchaeati regn. nov.</title>
        <authorList>
            <person name="Imachi H."/>
            <person name="Nobu M.K."/>
            <person name="Kato S."/>
            <person name="Takaki Y."/>
            <person name="Miyazaki M."/>
            <person name="Miyata M."/>
            <person name="Ogawara M."/>
            <person name="Saito Y."/>
            <person name="Sakai S."/>
            <person name="Tahara Y.O."/>
            <person name="Takano Y."/>
            <person name="Tasumi E."/>
            <person name="Uematsu K."/>
            <person name="Yoshimura T."/>
            <person name="Itoh T."/>
            <person name="Ohkuma M."/>
            <person name="Takai K."/>
        </authorList>
    </citation>
    <scope>NUCLEOTIDE SEQUENCE [LARGE SCALE GENOMIC DNA]</scope>
    <source>
        <strain evidence="1 2">MK-D1</strain>
    </source>
</reference>
<name>A0A5B9DD71_9ARCH</name>
<dbReference type="SUPFAM" id="SSF52540">
    <property type="entry name" value="P-loop containing nucleoside triphosphate hydrolases"/>
    <property type="match status" value="1"/>
</dbReference>
<organism evidence="1 2">
    <name type="scientific">Promethearchaeum syntrophicum</name>
    <dbReference type="NCBI Taxonomy" id="2594042"/>
    <lineage>
        <taxon>Archaea</taxon>
        <taxon>Promethearchaeati</taxon>
        <taxon>Promethearchaeota</taxon>
        <taxon>Promethearchaeia</taxon>
        <taxon>Promethearchaeales</taxon>
        <taxon>Promethearchaeaceae</taxon>
        <taxon>Promethearchaeum</taxon>
    </lineage>
</organism>
<keyword evidence="2" id="KW-1185">Reference proteome</keyword>
<evidence type="ECO:0008006" key="3">
    <source>
        <dbReference type="Google" id="ProtNLM"/>
    </source>
</evidence>
<dbReference type="Proteomes" id="UP000321408">
    <property type="component" value="Chromosome"/>
</dbReference>
<gene>
    <name evidence="1" type="ORF">DSAG12_03020</name>
</gene>
<evidence type="ECO:0000313" key="2">
    <source>
        <dbReference type="Proteomes" id="UP000321408"/>
    </source>
</evidence>
<protein>
    <recommendedName>
        <fullName evidence="3">Rad50/SbcC-type AAA domain-containing protein</fullName>
    </recommendedName>
</protein>